<evidence type="ECO:0000313" key="3">
    <source>
        <dbReference type="Proteomes" id="UP000321192"/>
    </source>
</evidence>
<dbReference type="Gene3D" id="3.90.25.10">
    <property type="entry name" value="UDP-galactose 4-epimerase, domain 1"/>
    <property type="match status" value="1"/>
</dbReference>
<evidence type="ECO:0000259" key="1">
    <source>
        <dbReference type="Pfam" id="PF16363"/>
    </source>
</evidence>
<protein>
    <submittedName>
        <fullName evidence="2">CDP-glucose 4,6-dehydratase</fullName>
        <ecNumber evidence="2">4.2.1.45</ecNumber>
    </submittedName>
</protein>
<accession>A0A5C7SS11</accession>
<comment type="caution">
    <text evidence="2">The sequence shown here is derived from an EMBL/GenBank/DDBJ whole genome shotgun (WGS) entry which is preliminary data.</text>
</comment>
<dbReference type="AlphaFoldDB" id="A0A5C7SS11"/>
<dbReference type="EC" id="4.2.1.45" evidence="2"/>
<dbReference type="EMBL" id="SSFD01000110">
    <property type="protein sequence ID" value="TXH86370.1"/>
    <property type="molecule type" value="Genomic_DNA"/>
</dbReference>
<dbReference type="SUPFAM" id="SSF51735">
    <property type="entry name" value="NAD(P)-binding Rossmann-fold domains"/>
    <property type="match status" value="1"/>
</dbReference>
<dbReference type="InterPro" id="IPR016040">
    <property type="entry name" value="NAD(P)-bd_dom"/>
</dbReference>
<dbReference type="PANTHER" id="PTHR43000">
    <property type="entry name" value="DTDP-D-GLUCOSE 4,6-DEHYDRATASE-RELATED"/>
    <property type="match status" value="1"/>
</dbReference>
<dbReference type="RefSeq" id="WP_276658054.1">
    <property type="nucleotide sequence ID" value="NZ_SSFD01000110.1"/>
</dbReference>
<dbReference type="InterPro" id="IPR013445">
    <property type="entry name" value="CDP_4_6_deHydtase"/>
</dbReference>
<sequence length="355" mass="39053">MENLVSPAFWRGRRVFVTGHTGFKGGWLSLWLQSMGADVCGFALPPAAAPALFHVADVERGMHSVLGDVRDYERLRQALAAARPEIVLHLAAQPLVPYSYAEPVETFSTNAMGTVNLLEACRHQPDLKAVVVVSSDKCYENREQLWGYRETDPMGGHDPYSASKGCTELVVASYRRSFLAARGVALASARAGNVIGGGDWTPSRLVPDVLAAFARNEAVVLRNPDAIRPWQHVLEPLAGYLLLAQHLVEHGEAFAEGWNFGPDETDARTVAWIVEMLAAGWGAGAAWQPSGEPRIHEAHTLKLDCTKARVRLGWRPRWQAEDAVTRSLAWYQAWRAGADMHRYTLDEISAFTASS</sequence>
<evidence type="ECO:0000313" key="2">
    <source>
        <dbReference type="EMBL" id="TXH86370.1"/>
    </source>
</evidence>
<keyword evidence="2" id="KW-0456">Lyase</keyword>
<dbReference type="GO" id="GO:0047733">
    <property type="term" value="F:CDP-glucose 4,6-dehydratase activity"/>
    <property type="evidence" value="ECO:0007669"/>
    <property type="project" value="UniProtKB-EC"/>
</dbReference>
<dbReference type="Pfam" id="PF16363">
    <property type="entry name" value="GDP_Man_Dehyd"/>
    <property type="match status" value="1"/>
</dbReference>
<dbReference type="Gene3D" id="3.40.50.720">
    <property type="entry name" value="NAD(P)-binding Rossmann-like Domain"/>
    <property type="match status" value="1"/>
</dbReference>
<proteinExistence type="predicted"/>
<dbReference type="NCBIfam" id="TIGR02622">
    <property type="entry name" value="CDP_4_6_dhtase"/>
    <property type="match status" value="1"/>
</dbReference>
<gene>
    <name evidence="2" type="primary">rfbG</name>
    <name evidence="2" type="ORF">E6Q80_07740</name>
</gene>
<dbReference type="InterPro" id="IPR036291">
    <property type="entry name" value="NAD(P)-bd_dom_sf"/>
</dbReference>
<organism evidence="2 3">
    <name type="scientific">Thauera aminoaromatica</name>
    <dbReference type="NCBI Taxonomy" id="164330"/>
    <lineage>
        <taxon>Bacteria</taxon>
        <taxon>Pseudomonadati</taxon>
        <taxon>Pseudomonadota</taxon>
        <taxon>Betaproteobacteria</taxon>
        <taxon>Rhodocyclales</taxon>
        <taxon>Zoogloeaceae</taxon>
        <taxon>Thauera</taxon>
    </lineage>
</organism>
<dbReference type="CDD" id="cd05252">
    <property type="entry name" value="CDP_GD_SDR_e"/>
    <property type="match status" value="1"/>
</dbReference>
<reference evidence="2 3" key="1">
    <citation type="submission" date="2018-09" db="EMBL/GenBank/DDBJ databases">
        <title>Metagenome Assembled Genomes from an Advanced Water Purification Facility.</title>
        <authorList>
            <person name="Stamps B.W."/>
            <person name="Spear J.R."/>
        </authorList>
    </citation>
    <scope>NUCLEOTIDE SEQUENCE [LARGE SCALE GENOMIC DNA]</scope>
    <source>
        <strain evidence="2">Bin_27_1</strain>
    </source>
</reference>
<dbReference type="Proteomes" id="UP000321192">
    <property type="component" value="Unassembled WGS sequence"/>
</dbReference>
<feature type="domain" description="NAD(P)-binding" evidence="1">
    <location>
        <begin position="16"/>
        <end position="325"/>
    </location>
</feature>
<name>A0A5C7SS11_THASP</name>